<accession>W7D1P8</accession>
<feature type="region of interest" description="Disordered" evidence="1">
    <location>
        <begin position="42"/>
        <end position="72"/>
    </location>
</feature>
<dbReference type="Gene3D" id="3.40.718.10">
    <property type="entry name" value="Isopropylmalate Dehydrogenase"/>
    <property type="match status" value="1"/>
</dbReference>
<dbReference type="InterPro" id="IPR003664">
    <property type="entry name" value="FA_synthesis"/>
</dbReference>
<dbReference type="EMBL" id="AODH01000007">
    <property type="protein sequence ID" value="EUJ41851.1"/>
    <property type="molecule type" value="Genomic_DNA"/>
</dbReference>
<proteinExistence type="predicted"/>
<evidence type="ECO:0000313" key="3">
    <source>
        <dbReference type="Proteomes" id="UP000019243"/>
    </source>
</evidence>
<dbReference type="GO" id="GO:0006633">
    <property type="term" value="P:fatty acid biosynthetic process"/>
    <property type="evidence" value="ECO:0007669"/>
    <property type="project" value="InterPro"/>
</dbReference>
<name>W7D1P8_9LIST</name>
<comment type="caution">
    <text evidence="2">The sequence shown here is derived from an EMBL/GenBank/DDBJ whole genome shotgun (WGS) entry which is preliminary data.</text>
</comment>
<sequence>MSFTPPKKQPETAFVLYGDSSKIAPYLEYLANVEVVHTSEKIESTDSPVEAVRKKKTSLNGVSGSRSETRCG</sequence>
<organism evidence="2 3">
    <name type="scientific">Brochothrix campestris FSL F6-1037</name>
    <dbReference type="NCBI Taxonomy" id="1265861"/>
    <lineage>
        <taxon>Bacteria</taxon>
        <taxon>Bacillati</taxon>
        <taxon>Bacillota</taxon>
        <taxon>Bacilli</taxon>
        <taxon>Bacillales</taxon>
        <taxon>Listeriaceae</taxon>
        <taxon>Brochothrix</taxon>
    </lineage>
</organism>
<dbReference type="SUPFAM" id="SSF53659">
    <property type="entry name" value="Isocitrate/Isopropylmalate dehydrogenase-like"/>
    <property type="match status" value="1"/>
</dbReference>
<dbReference type="Pfam" id="PF02504">
    <property type="entry name" value="FA_synthesis"/>
    <property type="match status" value="1"/>
</dbReference>
<reference evidence="2 3" key="1">
    <citation type="submission" date="2012-12" db="EMBL/GenBank/DDBJ databases">
        <title>Novel taxa of Listeriaceae from agricultural environments in the United States.</title>
        <authorList>
            <person name="den Bakker H.C."/>
            <person name="Allred A."/>
            <person name="Warchocki S."/>
            <person name="Wright E.M."/>
            <person name="Burrell A."/>
            <person name="Nightingale K.K."/>
            <person name="Kephart D."/>
            <person name="Wiedmann M."/>
        </authorList>
    </citation>
    <scope>NUCLEOTIDE SEQUENCE [LARGE SCALE GENOMIC DNA]</scope>
    <source>
        <strain evidence="2 3">FSL F6-1037</strain>
    </source>
</reference>
<gene>
    <name evidence="2" type="ORF">BCAMP_02040</name>
</gene>
<dbReference type="Proteomes" id="UP000019243">
    <property type="component" value="Unassembled WGS sequence"/>
</dbReference>
<evidence type="ECO:0000313" key="2">
    <source>
        <dbReference type="EMBL" id="EUJ41851.1"/>
    </source>
</evidence>
<dbReference type="GO" id="GO:0016747">
    <property type="term" value="F:acyltransferase activity, transferring groups other than amino-acyl groups"/>
    <property type="evidence" value="ECO:0007669"/>
    <property type="project" value="InterPro"/>
</dbReference>
<protein>
    <submittedName>
        <fullName evidence="2">Fatty acid/phospholipid synthesis protein PlsX</fullName>
    </submittedName>
</protein>
<dbReference type="AlphaFoldDB" id="W7D1P8"/>
<evidence type="ECO:0000256" key="1">
    <source>
        <dbReference type="SAM" id="MobiDB-lite"/>
    </source>
</evidence>
<dbReference type="STRING" id="1265861.BCAMP_02040"/>
<keyword evidence="3" id="KW-1185">Reference proteome</keyword>